<gene>
    <name evidence="2" type="ORF">DFA_06114</name>
</gene>
<protein>
    <submittedName>
        <fullName evidence="2">Uncharacterized protein</fullName>
    </submittedName>
</protein>
<sequence length="144" mass="16242">MKSHTKSTKHLDIHEEDEIDSNINNNINNNNTNDSTQPTSTTTTAAAAAASATATATNINSAMEPMIPRNLILISASVQRLSSHILDRFKIVKYSYSDKPVYIFTAIRGPYRSYSYTSFLIHLSLIDQQRYKKKEDADEEIEEQ</sequence>
<name>F4PK52_CACFS</name>
<keyword evidence="3" id="KW-1185">Reference proteome</keyword>
<feature type="region of interest" description="Disordered" evidence="1">
    <location>
        <begin position="1"/>
        <end position="46"/>
    </location>
</feature>
<proteinExistence type="predicted"/>
<reference evidence="3" key="1">
    <citation type="journal article" date="2011" name="Genome Res.">
        <title>Phylogeny-wide analysis of social amoeba genomes highlights ancient origins for complex intercellular communication.</title>
        <authorList>
            <person name="Heidel A.J."/>
            <person name="Lawal H.M."/>
            <person name="Felder M."/>
            <person name="Schilde C."/>
            <person name="Helps N.R."/>
            <person name="Tunggal B."/>
            <person name="Rivero F."/>
            <person name="John U."/>
            <person name="Schleicher M."/>
            <person name="Eichinger L."/>
            <person name="Platzer M."/>
            <person name="Noegel A.A."/>
            <person name="Schaap P."/>
            <person name="Gloeckner G."/>
        </authorList>
    </citation>
    <scope>NUCLEOTIDE SEQUENCE [LARGE SCALE GENOMIC DNA]</scope>
    <source>
        <strain evidence="3">SH3</strain>
    </source>
</reference>
<evidence type="ECO:0000313" key="3">
    <source>
        <dbReference type="Proteomes" id="UP000007797"/>
    </source>
</evidence>
<dbReference type="RefSeq" id="XP_004361827.1">
    <property type="nucleotide sequence ID" value="XM_004361770.1"/>
</dbReference>
<accession>F4PK52</accession>
<feature type="compositionally biased region" description="Low complexity" evidence="1">
    <location>
        <begin position="21"/>
        <end position="46"/>
    </location>
</feature>
<evidence type="ECO:0000313" key="2">
    <source>
        <dbReference type="EMBL" id="EGG23976.1"/>
    </source>
</evidence>
<dbReference type="AlphaFoldDB" id="F4PK52"/>
<dbReference type="EMBL" id="GL883007">
    <property type="protein sequence ID" value="EGG23976.1"/>
    <property type="molecule type" value="Genomic_DNA"/>
</dbReference>
<evidence type="ECO:0000256" key="1">
    <source>
        <dbReference type="SAM" id="MobiDB-lite"/>
    </source>
</evidence>
<dbReference type="GeneID" id="14876172"/>
<dbReference type="Proteomes" id="UP000007797">
    <property type="component" value="Unassembled WGS sequence"/>
</dbReference>
<organism evidence="2 3">
    <name type="scientific">Cavenderia fasciculata</name>
    <name type="common">Slime mold</name>
    <name type="synonym">Dictyostelium fasciculatum</name>
    <dbReference type="NCBI Taxonomy" id="261658"/>
    <lineage>
        <taxon>Eukaryota</taxon>
        <taxon>Amoebozoa</taxon>
        <taxon>Evosea</taxon>
        <taxon>Eumycetozoa</taxon>
        <taxon>Dictyostelia</taxon>
        <taxon>Acytosteliales</taxon>
        <taxon>Cavenderiaceae</taxon>
        <taxon>Cavenderia</taxon>
    </lineage>
</organism>
<dbReference type="KEGG" id="dfa:DFA_06114"/>